<evidence type="ECO:0000313" key="10">
    <source>
        <dbReference type="Proteomes" id="UP000182584"/>
    </source>
</evidence>
<proteinExistence type="inferred from homology"/>
<feature type="domain" description="Polysaccharide chain length determinant N-terminal" evidence="8">
    <location>
        <begin position="13"/>
        <end position="101"/>
    </location>
</feature>
<evidence type="ECO:0000256" key="1">
    <source>
        <dbReference type="ARBA" id="ARBA00004651"/>
    </source>
</evidence>
<keyword evidence="4 7" id="KW-0812">Transmembrane</keyword>
<keyword evidence="6 7" id="KW-0472">Membrane</keyword>
<dbReference type="EMBL" id="FOGJ01000019">
    <property type="protein sequence ID" value="SES10718.1"/>
    <property type="molecule type" value="Genomic_DNA"/>
</dbReference>
<dbReference type="eggNOG" id="COG3944">
    <property type="taxonomic scope" value="Bacteria"/>
</dbReference>
<dbReference type="Pfam" id="PF02706">
    <property type="entry name" value="Wzz"/>
    <property type="match status" value="1"/>
</dbReference>
<evidence type="ECO:0000313" key="9">
    <source>
        <dbReference type="EMBL" id="SES10718.1"/>
    </source>
</evidence>
<dbReference type="PANTHER" id="PTHR32309">
    <property type="entry name" value="TYROSINE-PROTEIN KINASE"/>
    <property type="match status" value="1"/>
</dbReference>
<comment type="subcellular location">
    <subcellularLocation>
        <location evidence="1">Cell membrane</location>
        <topology evidence="1">Multi-pass membrane protein</topology>
    </subcellularLocation>
</comment>
<evidence type="ECO:0000256" key="7">
    <source>
        <dbReference type="SAM" id="Phobius"/>
    </source>
</evidence>
<comment type="similarity">
    <text evidence="2">Belongs to the CpsC/CapA family.</text>
</comment>
<evidence type="ECO:0000256" key="3">
    <source>
        <dbReference type="ARBA" id="ARBA00022475"/>
    </source>
</evidence>
<feature type="transmembrane region" description="Helical" evidence="7">
    <location>
        <begin position="184"/>
        <end position="203"/>
    </location>
</feature>
<evidence type="ECO:0000256" key="6">
    <source>
        <dbReference type="ARBA" id="ARBA00023136"/>
    </source>
</evidence>
<dbReference type="InterPro" id="IPR003856">
    <property type="entry name" value="LPS_length_determ_N"/>
</dbReference>
<keyword evidence="3" id="KW-1003">Cell membrane</keyword>
<name>A0A1H9UN45_BUTFI</name>
<feature type="transmembrane region" description="Helical" evidence="7">
    <location>
        <begin position="28"/>
        <end position="50"/>
    </location>
</feature>
<keyword evidence="5 7" id="KW-1133">Transmembrane helix</keyword>
<accession>A0A1H9UN45</accession>
<dbReference type="GO" id="GO:0005886">
    <property type="term" value="C:plasma membrane"/>
    <property type="evidence" value="ECO:0007669"/>
    <property type="project" value="UniProtKB-SubCell"/>
</dbReference>
<dbReference type="Proteomes" id="UP000182584">
    <property type="component" value="Unassembled WGS sequence"/>
</dbReference>
<dbReference type="InterPro" id="IPR050445">
    <property type="entry name" value="Bact_polysacc_biosynth/exp"/>
</dbReference>
<dbReference type="GO" id="GO:0004713">
    <property type="term" value="F:protein tyrosine kinase activity"/>
    <property type="evidence" value="ECO:0007669"/>
    <property type="project" value="TreeGrafter"/>
</dbReference>
<organism evidence="9 10">
    <name type="scientific">Butyrivibrio fibrisolvens</name>
    <dbReference type="NCBI Taxonomy" id="831"/>
    <lineage>
        <taxon>Bacteria</taxon>
        <taxon>Bacillati</taxon>
        <taxon>Bacillota</taxon>
        <taxon>Clostridia</taxon>
        <taxon>Lachnospirales</taxon>
        <taxon>Lachnospiraceae</taxon>
        <taxon>Butyrivibrio</taxon>
    </lineage>
</organism>
<evidence type="ECO:0000259" key="8">
    <source>
        <dbReference type="Pfam" id="PF02706"/>
    </source>
</evidence>
<dbReference type="RefSeq" id="WP_074757145.1">
    <property type="nucleotide sequence ID" value="NZ_FOGJ01000019.1"/>
</dbReference>
<evidence type="ECO:0000256" key="5">
    <source>
        <dbReference type="ARBA" id="ARBA00022989"/>
    </source>
</evidence>
<gene>
    <name evidence="9" type="ORF">SAMN04487884_11915</name>
</gene>
<evidence type="ECO:0000256" key="2">
    <source>
        <dbReference type="ARBA" id="ARBA00006683"/>
    </source>
</evidence>
<reference evidence="9 10" key="1">
    <citation type="submission" date="2016-10" db="EMBL/GenBank/DDBJ databases">
        <authorList>
            <person name="de Groot N.N."/>
        </authorList>
    </citation>
    <scope>NUCLEOTIDE SEQUENCE [LARGE SCALE GENOMIC DNA]</scope>
    <source>
        <strain evidence="9 10">AR40</strain>
    </source>
</reference>
<dbReference type="OrthoDB" id="2360475at2"/>
<evidence type="ECO:0000256" key="4">
    <source>
        <dbReference type="ARBA" id="ARBA00022692"/>
    </source>
</evidence>
<dbReference type="PANTHER" id="PTHR32309:SF13">
    <property type="entry name" value="FERRIC ENTEROBACTIN TRANSPORT PROTEIN FEPE"/>
    <property type="match status" value="1"/>
</dbReference>
<protein>
    <submittedName>
        <fullName evidence="9">Capsular polysaccharide biosynthesis protein</fullName>
    </submittedName>
</protein>
<sequence length="247" mass="27230">MNNTDFIQLEEDDEIDFAELFFVLKKNIIAIALCAIIGATAAFAYTINFMTPIYTSSSMIYIFSKTTSITTAADLQFGSQLTVDFEILGTSRPVLEKVIMNLGLDTTYEDLLHIVDIENPEDSRIIRITVENPDPELAADIANEIADVLADRVAQVIDTDKPSSVEDAVPATIPSSPSTRKNTALGFIVGFLFAAGVVLVRYYSNTTIKDEDDVKKYLRLGTFASFPLENSIAKDKGIVNKKRTHKS</sequence>
<dbReference type="AlphaFoldDB" id="A0A1H9UN45"/>